<dbReference type="PROSITE" id="PS50600">
    <property type="entry name" value="ULP_PROTEASE"/>
    <property type="match status" value="1"/>
</dbReference>
<dbReference type="EMBL" id="MPUK01000025">
    <property type="protein sequence ID" value="ONH64643.1"/>
    <property type="molecule type" value="Genomic_DNA"/>
</dbReference>
<dbReference type="STRING" id="36022.A0A1V2KYG0"/>
<evidence type="ECO:0000313" key="7">
    <source>
        <dbReference type="EMBL" id="ONH64643.1"/>
    </source>
</evidence>
<accession>A0A1V2KYG0</accession>
<evidence type="ECO:0000256" key="3">
    <source>
        <dbReference type="ARBA" id="ARBA00022801"/>
    </source>
</evidence>
<reference evidence="8" key="1">
    <citation type="journal article" date="2017" name="Genome Announc.">
        <title>Genome sequences of Cyberlindnera fabianii 65, Pichia kudriavzevii 129, and Saccharomyces cerevisiae 131 isolated from fermented masau fruits in Zimbabwe.</title>
        <authorList>
            <person name="van Rijswijck I.M.H."/>
            <person name="Derks M.F.L."/>
            <person name="Abee T."/>
            <person name="de Ridder D."/>
            <person name="Smid E.J."/>
        </authorList>
    </citation>
    <scope>NUCLEOTIDE SEQUENCE [LARGE SCALE GENOMIC DNA]</scope>
    <source>
        <strain evidence="8">65</strain>
    </source>
</reference>
<dbReference type="SUPFAM" id="SSF54001">
    <property type="entry name" value="Cysteine proteinases"/>
    <property type="match status" value="1"/>
</dbReference>
<dbReference type="Gene3D" id="3.40.395.10">
    <property type="entry name" value="Adenoviral Proteinase, Chain A"/>
    <property type="match status" value="1"/>
</dbReference>
<feature type="region of interest" description="Disordered" evidence="5">
    <location>
        <begin position="48"/>
        <end position="142"/>
    </location>
</feature>
<dbReference type="GO" id="GO:0019784">
    <property type="term" value="F:deNEDDylase activity"/>
    <property type="evidence" value="ECO:0007669"/>
    <property type="project" value="InterPro"/>
</dbReference>
<dbReference type="GO" id="GO:0008234">
    <property type="term" value="F:cysteine-type peptidase activity"/>
    <property type="evidence" value="ECO:0007669"/>
    <property type="project" value="UniProtKB-KW"/>
</dbReference>
<dbReference type="Pfam" id="PF02902">
    <property type="entry name" value="Peptidase_C48"/>
    <property type="match status" value="1"/>
</dbReference>
<dbReference type="Proteomes" id="UP000189513">
    <property type="component" value="Unassembled WGS sequence"/>
</dbReference>
<dbReference type="PANTHER" id="PTHR46468">
    <property type="entry name" value="SENTRIN-SPECIFIC PROTEASE 8"/>
    <property type="match status" value="1"/>
</dbReference>
<keyword evidence="2 7" id="KW-0645">Protease</keyword>
<dbReference type="InterPro" id="IPR044613">
    <property type="entry name" value="Nep1/2-like"/>
</dbReference>
<evidence type="ECO:0000256" key="5">
    <source>
        <dbReference type="SAM" id="MobiDB-lite"/>
    </source>
</evidence>
<dbReference type="OMA" id="FDDCGVY"/>
<keyword evidence="8" id="KW-1185">Reference proteome</keyword>
<evidence type="ECO:0000256" key="4">
    <source>
        <dbReference type="ARBA" id="ARBA00022807"/>
    </source>
</evidence>
<comment type="caution">
    <text evidence="7">The sequence shown here is derived from an EMBL/GenBank/DDBJ whole genome shotgun (WGS) entry which is preliminary data.</text>
</comment>
<gene>
    <name evidence="7" type="ORF">BON22_5508</name>
</gene>
<keyword evidence="3" id="KW-0378">Hydrolase</keyword>
<evidence type="ECO:0000256" key="2">
    <source>
        <dbReference type="ARBA" id="ARBA00022670"/>
    </source>
</evidence>
<dbReference type="PANTHER" id="PTHR46468:SF1">
    <property type="entry name" value="SENTRIN-SPECIFIC PROTEASE 8"/>
    <property type="match status" value="1"/>
</dbReference>
<organism evidence="7 8">
    <name type="scientific">Cyberlindnera fabianii</name>
    <name type="common">Yeast</name>
    <name type="synonym">Hansenula fabianii</name>
    <dbReference type="NCBI Taxonomy" id="36022"/>
    <lineage>
        <taxon>Eukaryota</taxon>
        <taxon>Fungi</taxon>
        <taxon>Dikarya</taxon>
        <taxon>Ascomycota</taxon>
        <taxon>Saccharomycotina</taxon>
        <taxon>Saccharomycetes</taxon>
        <taxon>Phaffomycetales</taxon>
        <taxon>Phaffomycetaceae</taxon>
        <taxon>Cyberlindnera</taxon>
    </lineage>
</organism>
<evidence type="ECO:0000256" key="1">
    <source>
        <dbReference type="ARBA" id="ARBA00005234"/>
    </source>
</evidence>
<dbReference type="InterPro" id="IPR003653">
    <property type="entry name" value="Peptidase_C48_C"/>
</dbReference>
<evidence type="ECO:0000313" key="8">
    <source>
        <dbReference type="Proteomes" id="UP000189513"/>
    </source>
</evidence>
<dbReference type="InterPro" id="IPR038765">
    <property type="entry name" value="Papain-like_cys_pep_sf"/>
</dbReference>
<comment type="similarity">
    <text evidence="1">Belongs to the peptidase C48 family.</text>
</comment>
<feature type="compositionally biased region" description="Basic and acidic residues" evidence="5">
    <location>
        <begin position="86"/>
        <end position="108"/>
    </location>
</feature>
<protein>
    <submittedName>
        <fullName evidence="7">NEDD8-specific protease 2</fullName>
    </submittedName>
</protein>
<dbReference type="AlphaFoldDB" id="A0A1V2KYG0"/>
<dbReference type="GO" id="GO:0000338">
    <property type="term" value="P:protein deneddylation"/>
    <property type="evidence" value="ECO:0007669"/>
    <property type="project" value="TreeGrafter"/>
</dbReference>
<feature type="domain" description="Ubiquitin-like protease family profile" evidence="6">
    <location>
        <begin position="176"/>
        <end position="345"/>
    </location>
</feature>
<evidence type="ECO:0000259" key="6">
    <source>
        <dbReference type="PROSITE" id="PS50600"/>
    </source>
</evidence>
<dbReference type="GO" id="GO:0006508">
    <property type="term" value="P:proteolysis"/>
    <property type="evidence" value="ECO:0007669"/>
    <property type="project" value="UniProtKB-KW"/>
</dbReference>
<keyword evidence="4" id="KW-0788">Thiol protease</keyword>
<dbReference type="VEuPathDB" id="FungiDB:BON22_5508"/>
<name>A0A1V2KYG0_CYBFA</name>
<feature type="compositionally biased region" description="Basic residues" evidence="5">
    <location>
        <begin position="109"/>
        <end position="120"/>
    </location>
</feature>
<sequence>MPVIYNEYKGYCIPKSRHDVSEPTEQSTTIYTDGFDHFNWGSIDEEHQRSYDKSYEESGEDSDSGSQSDMYADESKIALNHTGSTNDDHSDTDTISKKGKLSKKEIRDMKRRARGKPKGKRVVETNKSKKKAKKSKDDDPNPNKLIILNRLYKDTIAQFGAKKVREDAKILQFFDISLYKDDIDNLKDDEWLSDNNNISFIYEYLERYQLSKFDKLVTQSIQLIRPSLVFMIALSDEPHLLRTQGVIPQLDNAKFIFLPVNDNFDPENVGGGLHWSLVVISILDETAYVFDTLGHSNEREAKRVISNMEKYYGKNTTFEVKIMDTPQQINGSDCGIMVVQITAFLLARLLKLNYLKDHYVDFELKNVEISAISGRIFTLGTLLNLIKHKKEITSPL</sequence>
<proteinExistence type="inferred from homology"/>